<feature type="region of interest" description="Disordered" evidence="11">
    <location>
        <begin position="1"/>
        <end position="29"/>
    </location>
</feature>
<evidence type="ECO:0000259" key="13">
    <source>
        <dbReference type="PROSITE" id="PS51371"/>
    </source>
</evidence>
<evidence type="ECO:0000256" key="11">
    <source>
        <dbReference type="SAM" id="MobiDB-lite"/>
    </source>
</evidence>
<feature type="transmembrane region" description="Helical" evidence="12">
    <location>
        <begin position="259"/>
        <end position="281"/>
    </location>
</feature>
<keyword evidence="8" id="KW-0868">Chloride</keyword>
<name>A0A5D6VI87_9BACT</name>
<dbReference type="SUPFAM" id="SSF54631">
    <property type="entry name" value="CBS-domain pair"/>
    <property type="match status" value="1"/>
</dbReference>
<dbReference type="CDD" id="cd00400">
    <property type="entry name" value="Voltage_gated_ClC"/>
    <property type="match status" value="1"/>
</dbReference>
<dbReference type="GO" id="GO:0005254">
    <property type="term" value="F:chloride channel activity"/>
    <property type="evidence" value="ECO:0007669"/>
    <property type="project" value="UniProtKB-KW"/>
</dbReference>
<evidence type="ECO:0000256" key="8">
    <source>
        <dbReference type="ARBA" id="ARBA00023214"/>
    </source>
</evidence>
<evidence type="ECO:0000256" key="7">
    <source>
        <dbReference type="ARBA" id="ARBA00023173"/>
    </source>
</evidence>
<comment type="caution">
    <text evidence="14">The sequence shown here is derived from an EMBL/GenBank/DDBJ whole genome shotgun (WGS) entry which is preliminary data.</text>
</comment>
<proteinExistence type="predicted"/>
<dbReference type="Gene3D" id="3.10.580.10">
    <property type="entry name" value="CBS-domain"/>
    <property type="match status" value="1"/>
</dbReference>
<dbReference type="InterPro" id="IPR050368">
    <property type="entry name" value="ClC-type_chloride_channel"/>
</dbReference>
<feature type="transmembrane region" description="Helical" evidence="12">
    <location>
        <begin position="359"/>
        <end position="380"/>
    </location>
</feature>
<evidence type="ECO:0000256" key="12">
    <source>
        <dbReference type="SAM" id="Phobius"/>
    </source>
</evidence>
<feature type="transmembrane region" description="Helical" evidence="12">
    <location>
        <begin position="42"/>
        <end position="66"/>
    </location>
</feature>
<dbReference type="Gene3D" id="1.10.3080.10">
    <property type="entry name" value="Clc chloride channel"/>
    <property type="match status" value="1"/>
</dbReference>
<feature type="transmembrane region" description="Helical" evidence="12">
    <location>
        <begin position="426"/>
        <end position="446"/>
    </location>
</feature>
<organism evidence="14 15">
    <name type="scientific">Hymenobacter lutimineralis</name>
    <dbReference type="NCBI Taxonomy" id="2606448"/>
    <lineage>
        <taxon>Bacteria</taxon>
        <taxon>Pseudomonadati</taxon>
        <taxon>Bacteroidota</taxon>
        <taxon>Cytophagia</taxon>
        <taxon>Cytophagales</taxon>
        <taxon>Hymenobacteraceae</taxon>
        <taxon>Hymenobacter</taxon>
    </lineage>
</organism>
<dbReference type="GO" id="GO:0034707">
    <property type="term" value="C:chloride channel complex"/>
    <property type="evidence" value="ECO:0007669"/>
    <property type="project" value="UniProtKB-KW"/>
</dbReference>
<feature type="transmembrane region" description="Helical" evidence="12">
    <location>
        <begin position="323"/>
        <end position="347"/>
    </location>
</feature>
<feature type="transmembrane region" description="Helical" evidence="12">
    <location>
        <begin position="293"/>
        <end position="311"/>
    </location>
</feature>
<dbReference type="AlphaFoldDB" id="A0A5D6VI87"/>
<evidence type="ECO:0000313" key="15">
    <source>
        <dbReference type="Proteomes" id="UP000322791"/>
    </source>
</evidence>
<reference evidence="14 15" key="1">
    <citation type="submission" date="2019-08" db="EMBL/GenBank/DDBJ databases">
        <authorList>
            <person name="Seo M.-J."/>
        </authorList>
    </citation>
    <scope>NUCLEOTIDE SEQUENCE [LARGE SCALE GENOMIC DNA]</scope>
    <source>
        <strain evidence="14 15">KIGAM108</strain>
    </source>
</reference>
<feature type="domain" description="CBS" evidence="13">
    <location>
        <begin position="539"/>
        <end position="600"/>
    </location>
</feature>
<evidence type="ECO:0000256" key="9">
    <source>
        <dbReference type="ARBA" id="ARBA00023303"/>
    </source>
</evidence>
<dbReference type="SUPFAM" id="SSF81340">
    <property type="entry name" value="Clc chloride channel"/>
    <property type="match status" value="1"/>
</dbReference>
<dbReference type="InterPro" id="IPR014743">
    <property type="entry name" value="Cl-channel_core"/>
</dbReference>
<evidence type="ECO:0000313" key="14">
    <source>
        <dbReference type="EMBL" id="TYZ14509.1"/>
    </source>
</evidence>
<feature type="transmembrane region" description="Helical" evidence="12">
    <location>
        <begin position="86"/>
        <end position="107"/>
    </location>
</feature>
<feature type="transmembrane region" description="Helical" evidence="12">
    <location>
        <begin position="220"/>
        <end position="238"/>
    </location>
</feature>
<evidence type="ECO:0000256" key="5">
    <source>
        <dbReference type="ARBA" id="ARBA00023065"/>
    </source>
</evidence>
<dbReference type="PANTHER" id="PTHR43427:SF6">
    <property type="entry name" value="CHLORIDE CHANNEL PROTEIN CLC-E"/>
    <property type="match status" value="1"/>
</dbReference>
<accession>A0A5D6VI87</accession>
<keyword evidence="10" id="KW-0129">CBS domain</keyword>
<dbReference type="PROSITE" id="PS51371">
    <property type="entry name" value="CBS"/>
    <property type="match status" value="1"/>
</dbReference>
<keyword evidence="7" id="KW-0869">Chloride channel</keyword>
<gene>
    <name evidence="14" type="ORF">FY528_01925</name>
</gene>
<comment type="subcellular location">
    <subcellularLocation>
        <location evidence="1">Membrane</location>
        <topology evidence="1">Multi-pass membrane protein</topology>
    </subcellularLocation>
</comment>
<dbReference type="InterPro" id="IPR001807">
    <property type="entry name" value="ClC"/>
</dbReference>
<dbReference type="CDD" id="cd02205">
    <property type="entry name" value="CBS_pair_SF"/>
    <property type="match status" value="1"/>
</dbReference>
<dbReference type="Proteomes" id="UP000322791">
    <property type="component" value="Unassembled WGS sequence"/>
</dbReference>
<keyword evidence="5" id="KW-0406">Ion transport</keyword>
<sequence length="632" mass="66094">MKHSSPAHAGIPISPSLEPTLANEGAPPRVAPDKRRLLRISLLAVLVAVTISGVARLLVSLINLVTNLVFFGNVSVAYHSPADNHLGLWVILMPALGGLVVSLMAIYGSKAIRGHGIPEAMEQVLTNQSRIKPSIMYLKPVSAAISIGTGGPFGAEGPIIATGGALGSTLGQLIHITHHERKVLLAAGATAGMSAIFGTPIAAVFLAIELLLFEFSPRSLVPVALACITGAAGHHLLFEQRPVFEMPALAAPSNVALATYSAIGLVVGLASVGITKLVYWIEDAFEKLPIHWAWWPALGGLAVGGIGYFAPRTLGVGYENISAVLSGTAPLALLLTLCFLKFASWAISLGSGTSGGTLAPLLTIGGAMGALLGVAIQHFLPASDIALPLAALVGMAAMFAGASRALLTSIVFAVESTGQAQALLPLLGACTGAYLVSFLLMGNTIMTEKIARRGVKTPVDYEPDLLDKVPVSQILQNELVTISTNNSIGEVRAWTGREPARVGSHLIVVDVEGTFAGLLSTVALTSWQADEHVPISTLLQPQSARATVLTTDTLRTVVERMARENVDVLPVLLPGKDARVTGVVSYRDILAAYNTRLQDHGNTAPNILLKRKGLRVLLRGKTLFQSSGQANS</sequence>
<feature type="transmembrane region" description="Helical" evidence="12">
    <location>
        <begin position="387"/>
        <end position="414"/>
    </location>
</feature>
<keyword evidence="2" id="KW-0813">Transport</keyword>
<evidence type="ECO:0000256" key="1">
    <source>
        <dbReference type="ARBA" id="ARBA00004141"/>
    </source>
</evidence>
<keyword evidence="4 12" id="KW-1133">Transmembrane helix</keyword>
<evidence type="ECO:0000256" key="10">
    <source>
        <dbReference type="PROSITE-ProRule" id="PRU00703"/>
    </source>
</evidence>
<feature type="transmembrane region" description="Helical" evidence="12">
    <location>
        <begin position="183"/>
        <end position="208"/>
    </location>
</feature>
<protein>
    <submittedName>
        <fullName evidence="14">Chloride channel protein</fullName>
    </submittedName>
</protein>
<evidence type="ECO:0000256" key="4">
    <source>
        <dbReference type="ARBA" id="ARBA00022989"/>
    </source>
</evidence>
<dbReference type="EMBL" id="VTHL01000001">
    <property type="protein sequence ID" value="TYZ14509.1"/>
    <property type="molecule type" value="Genomic_DNA"/>
</dbReference>
<keyword evidence="3 12" id="KW-0812">Transmembrane</keyword>
<keyword evidence="9" id="KW-0407">Ion channel</keyword>
<evidence type="ECO:0000256" key="3">
    <source>
        <dbReference type="ARBA" id="ARBA00022692"/>
    </source>
</evidence>
<keyword evidence="6 12" id="KW-0472">Membrane</keyword>
<dbReference type="RefSeq" id="WP_149069291.1">
    <property type="nucleotide sequence ID" value="NZ_VTHL01000001.1"/>
</dbReference>
<dbReference type="Pfam" id="PF00654">
    <property type="entry name" value="Voltage_CLC"/>
    <property type="match status" value="1"/>
</dbReference>
<evidence type="ECO:0000256" key="6">
    <source>
        <dbReference type="ARBA" id="ARBA00023136"/>
    </source>
</evidence>
<dbReference type="PANTHER" id="PTHR43427">
    <property type="entry name" value="CHLORIDE CHANNEL PROTEIN CLC-E"/>
    <property type="match status" value="1"/>
</dbReference>
<keyword evidence="15" id="KW-1185">Reference proteome</keyword>
<evidence type="ECO:0000256" key="2">
    <source>
        <dbReference type="ARBA" id="ARBA00022448"/>
    </source>
</evidence>
<dbReference type="PRINTS" id="PR00762">
    <property type="entry name" value="CLCHANNEL"/>
</dbReference>
<dbReference type="InterPro" id="IPR000644">
    <property type="entry name" value="CBS_dom"/>
</dbReference>
<dbReference type="Pfam" id="PF00571">
    <property type="entry name" value="CBS"/>
    <property type="match status" value="1"/>
</dbReference>
<dbReference type="InterPro" id="IPR046342">
    <property type="entry name" value="CBS_dom_sf"/>
</dbReference>